<keyword evidence="6" id="KW-0479">Metal-binding</keyword>
<evidence type="ECO:0000256" key="7">
    <source>
        <dbReference type="ARBA" id="ARBA00022801"/>
    </source>
</evidence>
<dbReference type="InterPro" id="IPR011059">
    <property type="entry name" value="Metal-dep_hydrolase_composite"/>
</dbReference>
<feature type="compositionally biased region" description="Acidic residues" evidence="9">
    <location>
        <begin position="1"/>
        <end position="12"/>
    </location>
</feature>
<gene>
    <name evidence="11" type="ORF">JOF47_003632</name>
</gene>
<dbReference type="NCBIfam" id="TIGR03178">
    <property type="entry name" value="allantoinase"/>
    <property type="match status" value="1"/>
</dbReference>
<evidence type="ECO:0000256" key="2">
    <source>
        <dbReference type="ARBA" id="ARBA00004968"/>
    </source>
</evidence>
<proteinExistence type="inferred from homology"/>
<dbReference type="PANTHER" id="PTHR43668">
    <property type="entry name" value="ALLANTOINASE"/>
    <property type="match status" value="1"/>
</dbReference>
<comment type="pathway">
    <text evidence="2">Nitrogen metabolism; (S)-allantoin degradation; allantoate from (S)-allantoin: step 1/1.</text>
</comment>
<evidence type="ECO:0000256" key="3">
    <source>
        <dbReference type="ARBA" id="ARBA00010368"/>
    </source>
</evidence>
<name>A0ABS4XIH7_9MICC</name>
<dbReference type="InterPro" id="IPR050138">
    <property type="entry name" value="DHOase/Allantoinase_Hydrolase"/>
</dbReference>
<dbReference type="SUPFAM" id="SSF51556">
    <property type="entry name" value="Metallo-dependent hydrolases"/>
    <property type="match status" value="1"/>
</dbReference>
<reference evidence="11 12" key="1">
    <citation type="submission" date="2021-03" db="EMBL/GenBank/DDBJ databases">
        <title>Sequencing the genomes of 1000 actinobacteria strains.</title>
        <authorList>
            <person name="Klenk H.-P."/>
        </authorList>
    </citation>
    <scope>NUCLEOTIDE SEQUENCE [LARGE SCALE GENOMIC DNA]</scope>
    <source>
        <strain evidence="11 12">DSM 15797</strain>
    </source>
</reference>
<organism evidence="11 12">
    <name type="scientific">Paeniglutamicibacter kerguelensis</name>
    <dbReference type="NCBI Taxonomy" id="254788"/>
    <lineage>
        <taxon>Bacteria</taxon>
        <taxon>Bacillati</taxon>
        <taxon>Actinomycetota</taxon>
        <taxon>Actinomycetes</taxon>
        <taxon>Micrococcales</taxon>
        <taxon>Micrococcaceae</taxon>
        <taxon>Paeniglutamicibacter</taxon>
    </lineage>
</organism>
<keyword evidence="7 11" id="KW-0378">Hydrolase</keyword>
<evidence type="ECO:0000259" key="10">
    <source>
        <dbReference type="Pfam" id="PF01979"/>
    </source>
</evidence>
<dbReference type="EC" id="3.5.2.5" evidence="5"/>
<dbReference type="InterPro" id="IPR032466">
    <property type="entry name" value="Metal_Hydrolase"/>
</dbReference>
<comment type="cofactor">
    <cofactor evidence="1">
        <name>Zn(2+)</name>
        <dbReference type="ChEBI" id="CHEBI:29105"/>
    </cofactor>
</comment>
<protein>
    <recommendedName>
        <fullName evidence="5">allantoinase</fullName>
        <ecNumber evidence="5">3.5.2.5</ecNumber>
    </recommendedName>
</protein>
<evidence type="ECO:0000313" key="12">
    <source>
        <dbReference type="Proteomes" id="UP001296993"/>
    </source>
</evidence>
<accession>A0ABS4XIH7</accession>
<evidence type="ECO:0000256" key="1">
    <source>
        <dbReference type="ARBA" id="ARBA00001947"/>
    </source>
</evidence>
<dbReference type="Proteomes" id="UP001296993">
    <property type="component" value="Unassembled WGS sequence"/>
</dbReference>
<dbReference type="PANTHER" id="PTHR43668:SF2">
    <property type="entry name" value="ALLANTOINASE"/>
    <property type="match status" value="1"/>
</dbReference>
<keyword evidence="12" id="KW-1185">Reference proteome</keyword>
<evidence type="ECO:0000256" key="4">
    <source>
        <dbReference type="ARBA" id="ARBA00011881"/>
    </source>
</evidence>
<keyword evidence="8" id="KW-0862">Zinc</keyword>
<dbReference type="InterPro" id="IPR006680">
    <property type="entry name" value="Amidohydro-rel"/>
</dbReference>
<sequence>MSNTELAEDTTPSDDSAHGAGADFDLVIRGEHIVTTAGTVAREVGIRAGKIVAIEPLGNNLRGEKTIDLTDEEVLIPGLVDTHVHVNEPGRTEWEGFESATKAAAAGGVTTIVDMPLNSIPPTVNVESLELKQAAARPKAFVDVGFWGGAIPGNKTDLRKLHDAGVFGFKCFLLHSGVEEFPYLEPDEMEEDMGEIASFDSMMLVHAEDSRAIDRAPNAEGDHYDRFLASRPRGAENVAVAEVIERARWTGARAHILHLSSSDALAMISSAKRDGVKLTVETCPHYLTLLAEEIPDGATAFKCCPPIREASNRELLWKGLEDGVIDCIVSDHSPSTLDLKDIENGDFGVAWGGVASLQLGLALIWTEAQRRGIKLETVLKWMSTRPAEIAGLHHKGAIALGNDADFAFFAPGDSFVVDVNKLHHKNPISPYQGKVLAGKVRRTFVRGTEVDFKTPKGQLIRRGEI</sequence>
<dbReference type="EMBL" id="JAGIOF010000001">
    <property type="protein sequence ID" value="MBP2388121.1"/>
    <property type="molecule type" value="Genomic_DNA"/>
</dbReference>
<comment type="subunit">
    <text evidence="4">Homotetramer.</text>
</comment>
<dbReference type="GO" id="GO:0004038">
    <property type="term" value="F:allantoinase activity"/>
    <property type="evidence" value="ECO:0007669"/>
    <property type="project" value="UniProtKB-EC"/>
</dbReference>
<evidence type="ECO:0000313" key="11">
    <source>
        <dbReference type="EMBL" id="MBP2388121.1"/>
    </source>
</evidence>
<evidence type="ECO:0000256" key="6">
    <source>
        <dbReference type="ARBA" id="ARBA00022723"/>
    </source>
</evidence>
<evidence type="ECO:0000256" key="5">
    <source>
        <dbReference type="ARBA" id="ARBA00012863"/>
    </source>
</evidence>
<dbReference type="Pfam" id="PF01979">
    <property type="entry name" value="Amidohydro_1"/>
    <property type="match status" value="1"/>
</dbReference>
<evidence type="ECO:0000256" key="8">
    <source>
        <dbReference type="ARBA" id="ARBA00022833"/>
    </source>
</evidence>
<dbReference type="Gene3D" id="3.20.20.140">
    <property type="entry name" value="Metal-dependent hydrolases"/>
    <property type="match status" value="1"/>
</dbReference>
<comment type="caution">
    <text evidence="11">The sequence shown here is derived from an EMBL/GenBank/DDBJ whole genome shotgun (WGS) entry which is preliminary data.</text>
</comment>
<dbReference type="SUPFAM" id="SSF51338">
    <property type="entry name" value="Composite domain of metallo-dependent hydrolases"/>
    <property type="match status" value="1"/>
</dbReference>
<dbReference type="InterPro" id="IPR017593">
    <property type="entry name" value="Allantoinase"/>
</dbReference>
<dbReference type="RefSeq" id="WP_210000965.1">
    <property type="nucleotide sequence ID" value="NZ_BAAAJY010000001.1"/>
</dbReference>
<comment type="similarity">
    <text evidence="3">Belongs to the metallo-dependent hydrolases superfamily. Allantoinase family.</text>
</comment>
<feature type="region of interest" description="Disordered" evidence="9">
    <location>
        <begin position="1"/>
        <end position="20"/>
    </location>
</feature>
<evidence type="ECO:0000256" key="9">
    <source>
        <dbReference type="SAM" id="MobiDB-lite"/>
    </source>
</evidence>
<feature type="domain" description="Amidohydrolase-related" evidence="10">
    <location>
        <begin position="74"/>
        <end position="450"/>
    </location>
</feature>